<dbReference type="AlphaFoldDB" id="A0A0V0HJ71"/>
<protein>
    <submittedName>
        <fullName evidence="1">Putative ovule protein</fullName>
    </submittedName>
</protein>
<evidence type="ECO:0000313" key="1">
    <source>
        <dbReference type="EMBL" id="JAP19952.1"/>
    </source>
</evidence>
<accession>A0A0V0HJ71</accession>
<dbReference type="EMBL" id="GEDG01019428">
    <property type="protein sequence ID" value="JAP19952.1"/>
    <property type="molecule type" value="Transcribed_RNA"/>
</dbReference>
<name>A0A0V0HJ71_SOLCH</name>
<reference evidence="1" key="1">
    <citation type="submission" date="2015-12" db="EMBL/GenBank/DDBJ databases">
        <title>Gene expression during late stages of embryo sac development: a critical building block for successful pollen-pistil interactions.</title>
        <authorList>
            <person name="Liu Y."/>
            <person name="Joly V."/>
            <person name="Sabar M."/>
            <person name="Matton D.P."/>
        </authorList>
    </citation>
    <scope>NUCLEOTIDE SEQUENCE</scope>
</reference>
<proteinExistence type="predicted"/>
<sequence length="125" mass="14109">MADAFEGRNFVLFNGEKEKGLCMGKKKKKGSRQRGNQLLLKRAKGDTSTKSLVIRKDEVREKQGEVVDDDFSEALEGMYNEHEPIPLQIDNSANVEEASIEATKWVQANMIKLGQQFGWPMGFCL</sequence>
<organism evidence="1">
    <name type="scientific">Solanum chacoense</name>
    <name type="common">Chaco potato</name>
    <dbReference type="NCBI Taxonomy" id="4108"/>
    <lineage>
        <taxon>Eukaryota</taxon>
        <taxon>Viridiplantae</taxon>
        <taxon>Streptophyta</taxon>
        <taxon>Embryophyta</taxon>
        <taxon>Tracheophyta</taxon>
        <taxon>Spermatophyta</taxon>
        <taxon>Magnoliopsida</taxon>
        <taxon>eudicotyledons</taxon>
        <taxon>Gunneridae</taxon>
        <taxon>Pentapetalae</taxon>
        <taxon>asterids</taxon>
        <taxon>lamiids</taxon>
        <taxon>Solanales</taxon>
        <taxon>Solanaceae</taxon>
        <taxon>Solanoideae</taxon>
        <taxon>Solaneae</taxon>
        <taxon>Solanum</taxon>
    </lineage>
</organism>